<evidence type="ECO:0000313" key="6">
    <source>
        <dbReference type="Proteomes" id="UP001486808"/>
    </source>
</evidence>
<dbReference type="SMART" id="SM00342">
    <property type="entry name" value="HTH_ARAC"/>
    <property type="match status" value="1"/>
</dbReference>
<dbReference type="SUPFAM" id="SSF46689">
    <property type="entry name" value="Homeodomain-like"/>
    <property type="match status" value="1"/>
</dbReference>
<dbReference type="Pfam" id="PF12833">
    <property type="entry name" value="HTH_18"/>
    <property type="match status" value="1"/>
</dbReference>
<dbReference type="Gene3D" id="1.10.10.60">
    <property type="entry name" value="Homeodomain-like"/>
    <property type="match status" value="1"/>
</dbReference>
<evidence type="ECO:0000259" key="4">
    <source>
        <dbReference type="PROSITE" id="PS01124"/>
    </source>
</evidence>
<keyword evidence="2" id="KW-0238">DNA-binding</keyword>
<sequence>MRERELLAPALLDELDQYLQSPTVPAYKFCELIAAVREQNPVSALGIRLGLATQPNDFGVVGYMVSYCGTLGQALARYHRYHRLLQRGLVSRTELKDGVLHMRWRQAVANTPLACEFSLAAFVSLCQALIGRAVTPIRAGLPFPKPDDLGIYQALLGCSVDFDCDDIELAIPAHLLALPISSKDPYLLRLLEQQAKVLLNQLPQMEDAQAGASFHRVQEQILESMKNGDVSAVAVASALDCSVRTFYRQLRSAGYSYRGLLAHTRHTLARQYLADPALAQTDVALLLGYSEQSSFIRAFRSWTGMTPGEYRSHLQHKTGNLG</sequence>
<gene>
    <name evidence="5" type="ORF">NBRC116187_00270</name>
</gene>
<dbReference type="PROSITE" id="PS01124">
    <property type="entry name" value="HTH_ARAC_FAMILY_2"/>
    <property type="match status" value="1"/>
</dbReference>
<accession>A0ABP9ZJN8</accession>
<organism evidence="5 6">
    <name type="scientific">Halopseudomonas sabulinigri</name>
    <dbReference type="NCBI Taxonomy" id="472181"/>
    <lineage>
        <taxon>Bacteria</taxon>
        <taxon>Pseudomonadati</taxon>
        <taxon>Pseudomonadota</taxon>
        <taxon>Gammaproteobacteria</taxon>
        <taxon>Pseudomonadales</taxon>
        <taxon>Pseudomonadaceae</taxon>
        <taxon>Halopseudomonas</taxon>
    </lineage>
</organism>
<reference evidence="5 6" key="1">
    <citation type="submission" date="2024-04" db="EMBL/GenBank/DDBJ databases">
        <title>Draft genome sequence of Halopseudomonas sabulinigri NBRC 116187.</title>
        <authorList>
            <person name="Miyakawa T."/>
            <person name="Kusuya Y."/>
            <person name="Miura T."/>
        </authorList>
    </citation>
    <scope>NUCLEOTIDE SEQUENCE [LARGE SCALE GENOMIC DNA]</scope>
    <source>
        <strain evidence="5 6">4NH20-0042</strain>
    </source>
</reference>
<feature type="domain" description="HTH araC/xylS-type" evidence="4">
    <location>
        <begin position="215"/>
        <end position="313"/>
    </location>
</feature>
<keyword evidence="6" id="KW-1185">Reference proteome</keyword>
<dbReference type="Pfam" id="PF12625">
    <property type="entry name" value="Arabinose_bd"/>
    <property type="match status" value="1"/>
</dbReference>
<proteinExistence type="predicted"/>
<dbReference type="PANTHER" id="PTHR47894">
    <property type="entry name" value="HTH-TYPE TRANSCRIPTIONAL REGULATOR GADX"/>
    <property type="match status" value="1"/>
</dbReference>
<evidence type="ECO:0000256" key="2">
    <source>
        <dbReference type="ARBA" id="ARBA00023125"/>
    </source>
</evidence>
<evidence type="ECO:0000256" key="3">
    <source>
        <dbReference type="ARBA" id="ARBA00023163"/>
    </source>
</evidence>
<dbReference type="PANTHER" id="PTHR47894:SF1">
    <property type="entry name" value="HTH-TYPE TRANSCRIPTIONAL REGULATOR VQSM"/>
    <property type="match status" value="1"/>
</dbReference>
<name>A0ABP9ZJN8_9GAMM</name>
<protein>
    <submittedName>
        <fullName evidence="5">AraC family transcriptional regulator</fullName>
    </submittedName>
</protein>
<dbReference type="InterPro" id="IPR032687">
    <property type="entry name" value="AraC-type_N"/>
</dbReference>
<dbReference type="PRINTS" id="PR00032">
    <property type="entry name" value="HTHARAC"/>
</dbReference>
<dbReference type="Proteomes" id="UP001486808">
    <property type="component" value="Unassembled WGS sequence"/>
</dbReference>
<dbReference type="InterPro" id="IPR018060">
    <property type="entry name" value="HTH_AraC"/>
</dbReference>
<dbReference type="EMBL" id="BAABWD010000001">
    <property type="protein sequence ID" value="GAA6129667.1"/>
    <property type="molecule type" value="Genomic_DNA"/>
</dbReference>
<dbReference type="InterPro" id="IPR020449">
    <property type="entry name" value="Tscrpt_reg_AraC-type_HTH"/>
</dbReference>
<keyword evidence="3" id="KW-0804">Transcription</keyword>
<comment type="caution">
    <text evidence="5">The sequence shown here is derived from an EMBL/GenBank/DDBJ whole genome shotgun (WGS) entry which is preliminary data.</text>
</comment>
<dbReference type="InterPro" id="IPR009057">
    <property type="entry name" value="Homeodomain-like_sf"/>
</dbReference>
<keyword evidence="1" id="KW-0805">Transcription regulation</keyword>
<evidence type="ECO:0000313" key="5">
    <source>
        <dbReference type="EMBL" id="GAA6129667.1"/>
    </source>
</evidence>
<evidence type="ECO:0000256" key="1">
    <source>
        <dbReference type="ARBA" id="ARBA00023015"/>
    </source>
</evidence>